<dbReference type="EC" id="2.3.1.286" evidence="1"/>
<name>A0ABX5LYL2_9GAMM</name>
<dbReference type="PROSITE" id="PS50305">
    <property type="entry name" value="SIRTUIN"/>
    <property type="match status" value="1"/>
</dbReference>
<dbReference type="EMBL" id="LAPT01000033">
    <property type="protein sequence ID" value="PXF31782.1"/>
    <property type="molecule type" value="Genomic_DNA"/>
</dbReference>
<keyword evidence="3" id="KW-0520">NAD</keyword>
<feature type="domain" description="Deacetylase sirtuin-type" evidence="5">
    <location>
        <begin position="13"/>
        <end position="291"/>
    </location>
</feature>
<evidence type="ECO:0000256" key="3">
    <source>
        <dbReference type="ARBA" id="ARBA00023027"/>
    </source>
</evidence>
<keyword evidence="7" id="KW-1185">Reference proteome</keyword>
<evidence type="ECO:0000313" key="6">
    <source>
        <dbReference type="EMBL" id="PXF31782.1"/>
    </source>
</evidence>
<dbReference type="Gene3D" id="3.30.1600.10">
    <property type="entry name" value="SIR2/SIRT2 'Small Domain"/>
    <property type="match status" value="1"/>
</dbReference>
<dbReference type="InterPro" id="IPR026591">
    <property type="entry name" value="Sirtuin_cat_small_dom_sf"/>
</dbReference>
<dbReference type="NCBIfam" id="NF003738">
    <property type="entry name" value="PRK05333.1"/>
    <property type="match status" value="1"/>
</dbReference>
<feature type="binding site" evidence="4">
    <location>
        <position position="145"/>
    </location>
    <ligand>
        <name>Zn(2+)</name>
        <dbReference type="ChEBI" id="CHEBI:29105"/>
    </ligand>
</feature>
<dbReference type="Proteomes" id="UP000248090">
    <property type="component" value="Unassembled WGS sequence"/>
</dbReference>
<evidence type="ECO:0000313" key="7">
    <source>
        <dbReference type="Proteomes" id="UP000248090"/>
    </source>
</evidence>
<dbReference type="RefSeq" id="WP_243410038.1">
    <property type="nucleotide sequence ID" value="NZ_CP177354.1"/>
</dbReference>
<keyword evidence="4" id="KW-0862">Zinc</keyword>
<keyword evidence="2" id="KW-0808">Transferase</keyword>
<organism evidence="6 7">
    <name type="scientific">Pokkaliibacter plantistimulans</name>
    <dbReference type="NCBI Taxonomy" id="1635171"/>
    <lineage>
        <taxon>Bacteria</taxon>
        <taxon>Pseudomonadati</taxon>
        <taxon>Pseudomonadota</taxon>
        <taxon>Gammaproteobacteria</taxon>
        <taxon>Oceanospirillales</taxon>
        <taxon>Balneatrichaceae</taxon>
        <taxon>Pokkaliibacter</taxon>
    </lineage>
</organism>
<dbReference type="SUPFAM" id="SSF52467">
    <property type="entry name" value="DHS-like NAD/FAD-binding domain"/>
    <property type="match status" value="1"/>
</dbReference>
<evidence type="ECO:0000256" key="4">
    <source>
        <dbReference type="PROSITE-ProRule" id="PRU00236"/>
    </source>
</evidence>
<feature type="binding site" evidence="4">
    <location>
        <position position="196"/>
    </location>
    <ligand>
        <name>Zn(2+)</name>
        <dbReference type="ChEBI" id="CHEBI:29105"/>
    </ligand>
</feature>
<evidence type="ECO:0000256" key="1">
    <source>
        <dbReference type="ARBA" id="ARBA00012928"/>
    </source>
</evidence>
<feature type="binding site" evidence="4">
    <location>
        <position position="199"/>
    </location>
    <ligand>
        <name>Zn(2+)</name>
        <dbReference type="ChEBI" id="CHEBI:29105"/>
    </ligand>
</feature>
<evidence type="ECO:0000256" key="2">
    <source>
        <dbReference type="ARBA" id="ARBA00022679"/>
    </source>
</evidence>
<feature type="active site" description="Proton acceptor" evidence="4">
    <location>
        <position position="137"/>
    </location>
</feature>
<dbReference type="PANTHER" id="PTHR11085:SF10">
    <property type="entry name" value="NAD-DEPENDENT PROTEIN DEACYLASE SIRTUIN-5, MITOCHONDRIAL-RELATED"/>
    <property type="match status" value="1"/>
</dbReference>
<dbReference type="PANTHER" id="PTHR11085">
    <property type="entry name" value="NAD-DEPENDENT PROTEIN DEACYLASE SIRTUIN-5, MITOCHONDRIAL-RELATED"/>
    <property type="match status" value="1"/>
</dbReference>
<sequence>MNGQDAVSSEESMATAQSREALFARTSDWLRSHPRLFVITGAGISTASGIPDYRDHEGNWKRNPPVQHADFMKQQACRQRFWARSLVGWPVMSRAQPNAAHRALADWEQRGKVELLVTQNVDGLHQKAGSQQVVDLHGRSADIRCMSCGLLMPRDEHHQHMALLNPDYAAMRADTAPDGDADLDGIDFSHFRVVDCPACNGILKPDVVFYGDHVPRERVDRSFAALEAADGVLVIGTSLMVFSSFRFCRRAHELGKPMIAINMGKTRADDLLHFKLPLAADLALPQLSSGL</sequence>
<reference evidence="6 7" key="1">
    <citation type="submission" date="2015-03" db="EMBL/GenBank/DDBJ databases">
        <authorList>
            <person name="Krishnan R."/>
            <person name="Midha S."/>
            <person name="Patil P.B."/>
            <person name="Rameshkumar N."/>
        </authorList>
    </citation>
    <scope>NUCLEOTIDE SEQUENCE [LARGE SCALE GENOMIC DNA]</scope>
    <source>
        <strain evidence="6 7">L1E11</strain>
    </source>
</reference>
<proteinExistence type="predicted"/>
<gene>
    <name evidence="6" type="ORF">WH50_07950</name>
</gene>
<dbReference type="Gene3D" id="3.40.50.1220">
    <property type="entry name" value="TPP-binding domain"/>
    <property type="match status" value="1"/>
</dbReference>
<comment type="caution">
    <text evidence="6">The sequence shown here is derived from an EMBL/GenBank/DDBJ whole genome shotgun (WGS) entry which is preliminary data.</text>
</comment>
<accession>A0ABX5LYL2</accession>
<keyword evidence="4" id="KW-0479">Metal-binding</keyword>
<dbReference type="InterPro" id="IPR003000">
    <property type="entry name" value="Sirtuin"/>
</dbReference>
<dbReference type="InterPro" id="IPR029035">
    <property type="entry name" value="DHS-like_NAD/FAD-binding_dom"/>
</dbReference>
<feature type="binding site" evidence="4">
    <location>
        <position position="148"/>
    </location>
    <ligand>
        <name>Zn(2+)</name>
        <dbReference type="ChEBI" id="CHEBI:29105"/>
    </ligand>
</feature>
<dbReference type="InterPro" id="IPR050134">
    <property type="entry name" value="NAD-dep_sirtuin_deacylases"/>
</dbReference>
<dbReference type="InterPro" id="IPR026590">
    <property type="entry name" value="Ssirtuin_cat_dom"/>
</dbReference>
<evidence type="ECO:0000259" key="5">
    <source>
        <dbReference type="PROSITE" id="PS50305"/>
    </source>
</evidence>
<protein>
    <recommendedName>
        <fullName evidence="1">protein acetyllysine N-acetyltransferase</fullName>
        <ecNumber evidence="1">2.3.1.286</ecNumber>
    </recommendedName>
</protein>
<dbReference type="Pfam" id="PF02146">
    <property type="entry name" value="SIR2"/>
    <property type="match status" value="1"/>
</dbReference>